<dbReference type="InterPro" id="IPR048000">
    <property type="entry name" value="TnsA-like"/>
</dbReference>
<name>A0A846YPT8_9NOCA</name>
<protein>
    <submittedName>
        <fullName evidence="1">TnsA-like heteromeric transposase endonuclease subunit</fullName>
    </submittedName>
</protein>
<dbReference type="EMBL" id="JAAXOT010000015">
    <property type="protein sequence ID" value="NKY59412.1"/>
    <property type="molecule type" value="Genomic_DNA"/>
</dbReference>
<keyword evidence="1" id="KW-0540">Nuclease</keyword>
<sequence>MSARIPSVLEVGLSYATEELGRADTDVRSADAELLVHGRPVRRVHTEAGKKHYTGVFWSSTTGTQHHYESRLELDRLWLADFDPHVVWLAAQPFWLWGRDGTAVRRHVPDLLLKLDSGSFVVVDVKPAKFQQEPKAAAVLRWTARVCAAKGWRYEVWGGGDKVELANIRYLGRARRQFLRPAGDMEVIARCDPAGRRWRVVREELVHARVSVPDLCISAMLWHGRWVADLTRPLASSSVVRRREG</sequence>
<dbReference type="RefSeq" id="WP_062978889.1">
    <property type="nucleotide sequence ID" value="NZ_JAAXOT010000015.1"/>
</dbReference>
<keyword evidence="2" id="KW-1185">Reference proteome</keyword>
<reference evidence="1 2" key="1">
    <citation type="submission" date="2020-04" db="EMBL/GenBank/DDBJ databases">
        <title>MicrobeNet Type strains.</title>
        <authorList>
            <person name="Nicholson A.C."/>
        </authorList>
    </citation>
    <scope>NUCLEOTIDE SEQUENCE [LARGE SCALE GENOMIC DNA]</scope>
    <source>
        <strain evidence="1 2">JCM 3332</strain>
    </source>
</reference>
<organism evidence="1 2">
    <name type="scientific">Nocardia flavorosea</name>
    <dbReference type="NCBI Taxonomy" id="53429"/>
    <lineage>
        <taxon>Bacteria</taxon>
        <taxon>Bacillati</taxon>
        <taxon>Actinomycetota</taxon>
        <taxon>Actinomycetes</taxon>
        <taxon>Mycobacteriales</taxon>
        <taxon>Nocardiaceae</taxon>
        <taxon>Nocardia</taxon>
    </lineage>
</organism>
<proteinExistence type="predicted"/>
<gene>
    <name evidence="1" type="ORF">HGA15_25300</name>
</gene>
<dbReference type="NCBIfam" id="NF033179">
    <property type="entry name" value="TnsA_like_Actin"/>
    <property type="match status" value="1"/>
</dbReference>
<dbReference type="Proteomes" id="UP000570678">
    <property type="component" value="Unassembled WGS sequence"/>
</dbReference>
<evidence type="ECO:0000313" key="1">
    <source>
        <dbReference type="EMBL" id="NKY59412.1"/>
    </source>
</evidence>
<comment type="caution">
    <text evidence="1">The sequence shown here is derived from an EMBL/GenBank/DDBJ whole genome shotgun (WGS) entry which is preliminary data.</text>
</comment>
<dbReference type="GO" id="GO:0004519">
    <property type="term" value="F:endonuclease activity"/>
    <property type="evidence" value="ECO:0007669"/>
    <property type="project" value="UniProtKB-KW"/>
</dbReference>
<keyword evidence="1" id="KW-0378">Hydrolase</keyword>
<evidence type="ECO:0000313" key="2">
    <source>
        <dbReference type="Proteomes" id="UP000570678"/>
    </source>
</evidence>
<accession>A0A846YPT8</accession>
<keyword evidence="1" id="KW-0255">Endonuclease</keyword>
<dbReference type="AlphaFoldDB" id="A0A846YPT8"/>